<feature type="transmembrane region" description="Helical" evidence="6">
    <location>
        <begin position="328"/>
        <end position="345"/>
    </location>
</feature>
<dbReference type="InterPro" id="IPR036866">
    <property type="entry name" value="RibonucZ/Hydroxyglut_hydro"/>
</dbReference>
<dbReference type="InterPro" id="IPR004477">
    <property type="entry name" value="ComEC_N"/>
</dbReference>
<feature type="transmembrane region" description="Helical" evidence="6">
    <location>
        <begin position="275"/>
        <end position="298"/>
    </location>
</feature>
<keyword evidence="3 6" id="KW-0812">Transmembrane</keyword>
<name>A0A9X1MRQ2_9BACT</name>
<feature type="domain" description="Metallo-beta-lactamase" evidence="7">
    <location>
        <begin position="582"/>
        <end position="782"/>
    </location>
</feature>
<feature type="transmembrane region" description="Helical" evidence="6">
    <location>
        <begin position="40"/>
        <end position="57"/>
    </location>
</feature>
<dbReference type="InterPro" id="IPR035681">
    <property type="entry name" value="ComA-like_MBL"/>
</dbReference>
<organism evidence="8 9">
    <name type="scientific">Blastopirellula sediminis</name>
    <dbReference type="NCBI Taxonomy" id="2894196"/>
    <lineage>
        <taxon>Bacteria</taxon>
        <taxon>Pseudomonadati</taxon>
        <taxon>Planctomycetota</taxon>
        <taxon>Planctomycetia</taxon>
        <taxon>Pirellulales</taxon>
        <taxon>Pirellulaceae</taxon>
        <taxon>Blastopirellula</taxon>
    </lineage>
</organism>
<feature type="transmembrane region" description="Helical" evidence="6">
    <location>
        <begin position="460"/>
        <end position="484"/>
    </location>
</feature>
<feature type="transmembrane region" description="Helical" evidence="6">
    <location>
        <begin position="520"/>
        <end position="536"/>
    </location>
</feature>
<feature type="transmembrane region" description="Helical" evidence="6">
    <location>
        <begin position="305"/>
        <end position="322"/>
    </location>
</feature>
<keyword evidence="2" id="KW-1003">Cell membrane</keyword>
<dbReference type="RefSeq" id="WP_230223342.1">
    <property type="nucleotide sequence ID" value="NZ_JAJKFT010000010.1"/>
</dbReference>
<feature type="transmembrane region" description="Helical" evidence="6">
    <location>
        <begin position="377"/>
        <end position="396"/>
    </location>
</feature>
<dbReference type="Proteomes" id="UP001139103">
    <property type="component" value="Unassembled WGS sequence"/>
</dbReference>
<evidence type="ECO:0000313" key="9">
    <source>
        <dbReference type="Proteomes" id="UP001139103"/>
    </source>
</evidence>
<dbReference type="InterPro" id="IPR052159">
    <property type="entry name" value="Competence_DNA_uptake"/>
</dbReference>
<feature type="transmembrane region" description="Helical" evidence="6">
    <location>
        <begin position="543"/>
        <end position="563"/>
    </location>
</feature>
<dbReference type="SMART" id="SM00849">
    <property type="entry name" value="Lactamase_B"/>
    <property type="match status" value="1"/>
</dbReference>
<dbReference type="Pfam" id="PF03772">
    <property type="entry name" value="Competence"/>
    <property type="match status" value="1"/>
</dbReference>
<protein>
    <submittedName>
        <fullName evidence="8">ComEC/Rec2 family competence protein</fullName>
    </submittedName>
</protein>
<dbReference type="PANTHER" id="PTHR30619:SF1">
    <property type="entry name" value="RECOMBINATION PROTEIN 2"/>
    <property type="match status" value="1"/>
</dbReference>
<evidence type="ECO:0000313" key="8">
    <source>
        <dbReference type="EMBL" id="MCC9631404.1"/>
    </source>
</evidence>
<dbReference type="PANTHER" id="PTHR30619">
    <property type="entry name" value="DNA INTERNALIZATION/COMPETENCE PROTEIN COMEC/REC2"/>
    <property type="match status" value="1"/>
</dbReference>
<evidence type="ECO:0000256" key="1">
    <source>
        <dbReference type="ARBA" id="ARBA00004651"/>
    </source>
</evidence>
<dbReference type="CDD" id="cd07731">
    <property type="entry name" value="ComA-like_MBL-fold"/>
    <property type="match status" value="1"/>
</dbReference>
<reference evidence="8" key="1">
    <citation type="submission" date="2021-11" db="EMBL/GenBank/DDBJ databases">
        <title>Genome sequence.</title>
        <authorList>
            <person name="Sun Q."/>
        </authorList>
    </citation>
    <scope>NUCLEOTIDE SEQUENCE</scope>
    <source>
        <strain evidence="8">JC732</strain>
    </source>
</reference>
<proteinExistence type="predicted"/>
<dbReference type="Gene3D" id="3.60.15.10">
    <property type="entry name" value="Ribonuclease Z/Hydroxyacylglutathione hydrolase-like"/>
    <property type="match status" value="1"/>
</dbReference>
<dbReference type="AlphaFoldDB" id="A0A9X1MRQ2"/>
<evidence type="ECO:0000256" key="6">
    <source>
        <dbReference type="SAM" id="Phobius"/>
    </source>
</evidence>
<accession>A0A9X1MRQ2</accession>
<keyword evidence="5 6" id="KW-0472">Membrane</keyword>
<evidence type="ECO:0000256" key="4">
    <source>
        <dbReference type="ARBA" id="ARBA00022989"/>
    </source>
</evidence>
<feature type="transmembrane region" description="Helical" evidence="6">
    <location>
        <begin position="64"/>
        <end position="81"/>
    </location>
</feature>
<dbReference type="Pfam" id="PF13567">
    <property type="entry name" value="DUF4131"/>
    <property type="match status" value="1"/>
</dbReference>
<comment type="subcellular location">
    <subcellularLocation>
        <location evidence="1">Cell membrane</location>
        <topology evidence="1">Multi-pass membrane protein</topology>
    </subcellularLocation>
</comment>
<gene>
    <name evidence="8" type="ORF">LOC68_23670</name>
</gene>
<evidence type="ECO:0000256" key="3">
    <source>
        <dbReference type="ARBA" id="ARBA00022692"/>
    </source>
</evidence>
<dbReference type="SUPFAM" id="SSF56281">
    <property type="entry name" value="Metallo-hydrolase/oxidoreductase"/>
    <property type="match status" value="1"/>
</dbReference>
<feature type="transmembrane region" description="Helical" evidence="6">
    <location>
        <begin position="417"/>
        <end position="440"/>
    </location>
</feature>
<dbReference type="InterPro" id="IPR025405">
    <property type="entry name" value="DUF4131"/>
</dbReference>
<feature type="transmembrane region" description="Helical" evidence="6">
    <location>
        <begin position="352"/>
        <end position="371"/>
    </location>
</feature>
<comment type="caution">
    <text evidence="8">The sequence shown here is derived from an EMBL/GenBank/DDBJ whole genome shotgun (WGS) entry which is preliminary data.</text>
</comment>
<dbReference type="EMBL" id="JAJKFT010000010">
    <property type="protein sequence ID" value="MCC9631404.1"/>
    <property type="molecule type" value="Genomic_DNA"/>
</dbReference>
<dbReference type="GO" id="GO:0005886">
    <property type="term" value="C:plasma membrane"/>
    <property type="evidence" value="ECO:0007669"/>
    <property type="project" value="UniProtKB-SubCell"/>
</dbReference>
<evidence type="ECO:0000256" key="5">
    <source>
        <dbReference type="ARBA" id="ARBA00023136"/>
    </source>
</evidence>
<sequence>MESSHISPPQRRIELNQPLVLIAAALCAGMTADRFCSPGWAPPILILSAALAAWLVCWRNRWEIAGSWFVLLAVAAFGARLHDAAWNRFAADDIAMSVGDAAQPLAIEAVTLDYPIPIPAAPQSPLQNFEQDGAVRLRLQISAVRDGRNWRPAVGKASLLVQAESLSVGAGERVRVFCQAMRIEPPANPGEFDFAAHGRADRVLVSLRTGFGECVERLETPRFSLWSLMAEIRRRVSANLAAQLSPQAAPLADALLLGNRTEVDRRLSDEFVQTGLVHLLAISGLHLGVLVGVVYGVLRLCMFSPRAIAAAVILFAVSYMLLVDMRPPVVRATVLVVVFALGMLAERRVLPWNTLAAALIVVIVWNPADLFRVGPQLSFLAVAVLIWLAPLLDYRIEDPLDRLIAESRPWPVRIMRGGLRTIGAAYLAGFAIWLVALPLIASQFHLISPAALVYSPPLMLVTSVALASGLAVSLIAPWSSWLAAPAALLCDGSLDLLAQGVAAADSLPCGSFWVSGPSLWWTYGWYLLLAVVAIAVRQFSWPLLRGGAILGGWCVVGLLASLLPGSPSSGEELRCTFVSVGHGTSVFVEFPDGSNMLYDCGRLGSPRRATESVSALLWSRGVTHLDAIVISHADGDHYNGVPGLLERFSVGQVYVSPVMFDRETEGLRFLRNSIEEADIPLAMLKAGDRLVVGENASVTVLHPTTRGVLGSDNANSLVLLIEAFGRRILLPGDLETPGMEGVLREEPIDCDLVMAPHHGSAGSDPVRFLAWSTPETVVVSGSAADRGAGLEKRVDFSGPILHTAEQGAIEVRAGRAGLAVFPYK</sequence>
<keyword evidence="4 6" id="KW-1133">Transmembrane helix</keyword>
<evidence type="ECO:0000256" key="2">
    <source>
        <dbReference type="ARBA" id="ARBA00022475"/>
    </source>
</evidence>
<dbReference type="InterPro" id="IPR001279">
    <property type="entry name" value="Metallo-B-lactamas"/>
</dbReference>
<keyword evidence="9" id="KW-1185">Reference proteome</keyword>
<dbReference type="Pfam" id="PF00753">
    <property type="entry name" value="Lactamase_B"/>
    <property type="match status" value="1"/>
</dbReference>
<evidence type="ECO:0000259" key="7">
    <source>
        <dbReference type="SMART" id="SM00849"/>
    </source>
</evidence>
<dbReference type="NCBIfam" id="TIGR00360">
    <property type="entry name" value="ComEC_N-term"/>
    <property type="match status" value="1"/>
</dbReference>